<dbReference type="Proteomes" id="UP001152300">
    <property type="component" value="Unassembled WGS sequence"/>
</dbReference>
<evidence type="ECO:0000313" key="4">
    <source>
        <dbReference type="Proteomes" id="UP001152300"/>
    </source>
</evidence>
<keyword evidence="4" id="KW-1185">Reference proteome</keyword>
<feature type="signal peptide" evidence="1">
    <location>
        <begin position="1"/>
        <end position="21"/>
    </location>
</feature>
<dbReference type="Pfam" id="PF22807">
    <property type="entry name" value="TrAA12"/>
    <property type="match status" value="1"/>
</dbReference>
<reference evidence="3" key="1">
    <citation type="submission" date="2022-11" db="EMBL/GenBank/DDBJ databases">
        <title>Genome Resource of Sclerotinia nivalis Strain SnTB1, a Plant Pathogen Isolated from American Ginseng.</title>
        <authorList>
            <person name="Fan S."/>
        </authorList>
    </citation>
    <scope>NUCLEOTIDE SEQUENCE</scope>
    <source>
        <strain evidence="3">SnTB1</strain>
    </source>
</reference>
<evidence type="ECO:0000256" key="1">
    <source>
        <dbReference type="SAM" id="SignalP"/>
    </source>
</evidence>
<dbReference type="EMBL" id="JAPEIS010000001">
    <property type="protein sequence ID" value="KAJ8070057.1"/>
    <property type="molecule type" value="Genomic_DNA"/>
</dbReference>
<evidence type="ECO:0000313" key="3">
    <source>
        <dbReference type="EMBL" id="KAJ8070057.1"/>
    </source>
</evidence>
<proteinExistence type="predicted"/>
<accession>A0A9X0AW38</accession>
<name>A0A9X0AW38_9HELO</name>
<dbReference type="AlphaFoldDB" id="A0A9X0AW38"/>
<sequence length="117" mass="12488">MKFSINWLVPFLGTWIASVQSTCPTILEPAYPAPSLAAGWSAQLIAQGLTKPRTILFDTSGGLLILQQGVGIAHIKWTDDGSTCLQNPVQTIVVSSTVVGLLFLCRMCLRGNGVVIC</sequence>
<comment type="caution">
    <text evidence="3">The sequence shown here is derived from an EMBL/GenBank/DDBJ whole genome shotgun (WGS) entry which is preliminary data.</text>
</comment>
<dbReference type="InterPro" id="IPR054539">
    <property type="entry name" value="Beta-prop_PDH"/>
</dbReference>
<dbReference type="OrthoDB" id="507128at2759"/>
<gene>
    <name evidence="3" type="ORF">OCU04_000455</name>
</gene>
<organism evidence="3 4">
    <name type="scientific">Sclerotinia nivalis</name>
    <dbReference type="NCBI Taxonomy" id="352851"/>
    <lineage>
        <taxon>Eukaryota</taxon>
        <taxon>Fungi</taxon>
        <taxon>Dikarya</taxon>
        <taxon>Ascomycota</taxon>
        <taxon>Pezizomycotina</taxon>
        <taxon>Leotiomycetes</taxon>
        <taxon>Helotiales</taxon>
        <taxon>Sclerotiniaceae</taxon>
        <taxon>Sclerotinia</taxon>
    </lineage>
</organism>
<keyword evidence="1" id="KW-0732">Signal</keyword>
<feature type="domain" description="Pyrroloquinoline quinone-dependent pyranose dehydrogenase beta-propeller" evidence="2">
    <location>
        <begin position="34"/>
        <end position="96"/>
    </location>
</feature>
<evidence type="ECO:0000259" key="2">
    <source>
        <dbReference type="Pfam" id="PF22807"/>
    </source>
</evidence>
<feature type="chain" id="PRO_5040925068" description="Pyrroloquinoline quinone-dependent pyranose dehydrogenase beta-propeller domain-containing protein" evidence="1">
    <location>
        <begin position="22"/>
        <end position="117"/>
    </location>
</feature>
<protein>
    <recommendedName>
        <fullName evidence="2">Pyrroloquinoline quinone-dependent pyranose dehydrogenase beta-propeller domain-containing protein</fullName>
    </recommendedName>
</protein>